<evidence type="ECO:0008006" key="3">
    <source>
        <dbReference type="Google" id="ProtNLM"/>
    </source>
</evidence>
<protein>
    <recommendedName>
        <fullName evidence="3">Cupin domain-containing protein</fullName>
    </recommendedName>
</protein>
<accession>A0A1H3G119</accession>
<reference evidence="1 2" key="1">
    <citation type="submission" date="2016-10" db="EMBL/GenBank/DDBJ databases">
        <authorList>
            <person name="de Groot N.N."/>
        </authorList>
    </citation>
    <scope>NUCLEOTIDE SEQUENCE [LARGE SCALE GENOMIC DNA]</scope>
    <source>
        <strain evidence="1 2">CPCC 202699</strain>
    </source>
</reference>
<keyword evidence="2" id="KW-1185">Reference proteome</keyword>
<proteinExistence type="predicted"/>
<evidence type="ECO:0000313" key="2">
    <source>
        <dbReference type="Proteomes" id="UP000199515"/>
    </source>
</evidence>
<dbReference type="InterPro" id="IPR011051">
    <property type="entry name" value="RmlC_Cupin_sf"/>
</dbReference>
<dbReference type="RefSeq" id="WP_091291870.1">
    <property type="nucleotide sequence ID" value="NZ_FNON01000004.1"/>
</dbReference>
<dbReference type="EMBL" id="FNON01000004">
    <property type="protein sequence ID" value="SDX96747.1"/>
    <property type="molecule type" value="Genomic_DNA"/>
</dbReference>
<evidence type="ECO:0000313" key="1">
    <source>
        <dbReference type="EMBL" id="SDX96747.1"/>
    </source>
</evidence>
<dbReference type="AlphaFoldDB" id="A0A1H3G119"/>
<dbReference type="Proteomes" id="UP000199515">
    <property type="component" value="Unassembled WGS sequence"/>
</dbReference>
<dbReference type="Gene3D" id="2.60.120.10">
    <property type="entry name" value="Jelly Rolls"/>
    <property type="match status" value="1"/>
</dbReference>
<dbReference type="STRING" id="589385.SAMN05421504_10472"/>
<dbReference type="SUPFAM" id="SSF51182">
    <property type="entry name" value="RmlC-like cupins"/>
    <property type="match status" value="1"/>
</dbReference>
<dbReference type="OrthoDB" id="7060081at2"/>
<sequence length="147" mass="16682">MTENKAGLPPEPLAGEIVARGFRDWPTELLQEFRDNEFNGNVGGRLLDESPWARVWDIRLAPGERLPAHRHVLDYSWTALTAGHSRQHTHDGTTREVTYQAGESRSFTFGEGEYLLHDLENIGDTTLAFVTVELLGDRALQVRRDDR</sequence>
<dbReference type="InterPro" id="IPR014710">
    <property type="entry name" value="RmlC-like_jellyroll"/>
</dbReference>
<gene>
    <name evidence="1" type="ORF">SAMN05421504_10472</name>
</gene>
<name>A0A1H3G119_9PSEU</name>
<organism evidence="1 2">
    <name type="scientific">Amycolatopsis xylanica</name>
    <dbReference type="NCBI Taxonomy" id="589385"/>
    <lineage>
        <taxon>Bacteria</taxon>
        <taxon>Bacillati</taxon>
        <taxon>Actinomycetota</taxon>
        <taxon>Actinomycetes</taxon>
        <taxon>Pseudonocardiales</taxon>
        <taxon>Pseudonocardiaceae</taxon>
        <taxon>Amycolatopsis</taxon>
    </lineage>
</organism>